<feature type="transmembrane region" description="Helical" evidence="2">
    <location>
        <begin position="140"/>
        <end position="166"/>
    </location>
</feature>
<evidence type="ECO:0000313" key="5">
    <source>
        <dbReference type="RefSeq" id="XP_027566571.1"/>
    </source>
</evidence>
<protein>
    <submittedName>
        <fullName evidence="5">Uncharacterized protein LOC113982502 isoform X1</fullName>
    </submittedName>
</protein>
<gene>
    <name evidence="5" type="primary">LOC113982502</name>
</gene>
<feature type="signal peptide" evidence="3">
    <location>
        <begin position="1"/>
        <end position="21"/>
    </location>
</feature>
<keyword evidence="2" id="KW-1133">Transmembrane helix</keyword>
<accession>A0A6J2FU25</accession>
<evidence type="ECO:0000256" key="3">
    <source>
        <dbReference type="SAM" id="SignalP"/>
    </source>
</evidence>
<sequence length="263" mass="28324">MLLTHCLLLFLLALQAQDAQTAPVRGQGADVARGRALPAPQTVPMLIPSWYPRVSLYKVKTRKDFQRTPEVPKEALKNLEKATSEMETEQKEALQMRRSNRVPGSGREAVQEASTPAQPQGRPGGPGAGEKAGHGELSKFYILGTAAALGVLLLGIVVLGIVLSLLSRRDTRTPRTREAPGQANTESSSPSPVVFAAQLAQMSRHMVTGPSPLPTCPSCSLADCASSCDNWILLDSSQPTPFGYRCYQCQGYCTLKEDCFVNG</sequence>
<name>A0A6J2FU25_9PASS</name>
<keyword evidence="2" id="KW-0472">Membrane</keyword>
<proteinExistence type="predicted"/>
<feature type="compositionally biased region" description="Basic and acidic residues" evidence="1">
    <location>
        <begin position="169"/>
        <end position="178"/>
    </location>
</feature>
<feature type="compositionally biased region" description="Basic and acidic residues" evidence="1">
    <location>
        <begin position="78"/>
        <end position="95"/>
    </location>
</feature>
<organism evidence="4 5">
    <name type="scientific">Pipra filicauda</name>
    <name type="common">Wire-tailed manakin</name>
    <dbReference type="NCBI Taxonomy" id="649802"/>
    <lineage>
        <taxon>Eukaryota</taxon>
        <taxon>Metazoa</taxon>
        <taxon>Chordata</taxon>
        <taxon>Craniata</taxon>
        <taxon>Vertebrata</taxon>
        <taxon>Euteleostomi</taxon>
        <taxon>Archelosauria</taxon>
        <taxon>Archosauria</taxon>
        <taxon>Dinosauria</taxon>
        <taxon>Saurischia</taxon>
        <taxon>Theropoda</taxon>
        <taxon>Coelurosauria</taxon>
        <taxon>Aves</taxon>
        <taxon>Neognathae</taxon>
        <taxon>Neoaves</taxon>
        <taxon>Telluraves</taxon>
        <taxon>Australaves</taxon>
        <taxon>Passeriformes</taxon>
        <taxon>Pipridae</taxon>
        <taxon>Pipra</taxon>
    </lineage>
</organism>
<evidence type="ECO:0000256" key="1">
    <source>
        <dbReference type="SAM" id="MobiDB-lite"/>
    </source>
</evidence>
<evidence type="ECO:0000313" key="4">
    <source>
        <dbReference type="Proteomes" id="UP000504627"/>
    </source>
</evidence>
<reference evidence="5" key="1">
    <citation type="submission" date="2025-08" db="UniProtKB">
        <authorList>
            <consortium name="RefSeq"/>
        </authorList>
    </citation>
    <scope>IDENTIFICATION</scope>
    <source>
        <tissue evidence="5">Muscle</tissue>
    </source>
</reference>
<keyword evidence="2" id="KW-0812">Transmembrane</keyword>
<feature type="region of interest" description="Disordered" evidence="1">
    <location>
        <begin position="78"/>
        <end position="131"/>
    </location>
</feature>
<dbReference type="GeneID" id="113982502"/>
<dbReference type="RefSeq" id="XP_027566571.1">
    <property type="nucleotide sequence ID" value="XM_027710770.2"/>
</dbReference>
<dbReference type="AlphaFoldDB" id="A0A6J2FU25"/>
<keyword evidence="4" id="KW-1185">Reference proteome</keyword>
<feature type="region of interest" description="Disordered" evidence="1">
    <location>
        <begin position="169"/>
        <end position="190"/>
    </location>
</feature>
<dbReference type="InParanoid" id="A0A6J2FU25"/>
<feature type="chain" id="PRO_5026805561" evidence="3">
    <location>
        <begin position="22"/>
        <end position="263"/>
    </location>
</feature>
<evidence type="ECO:0000256" key="2">
    <source>
        <dbReference type="SAM" id="Phobius"/>
    </source>
</evidence>
<keyword evidence="3" id="KW-0732">Signal</keyword>
<dbReference type="Proteomes" id="UP000504627">
    <property type="component" value="Unplaced"/>
</dbReference>